<gene>
    <name evidence="1" type="ORF">QJS10_CPA16g01059</name>
</gene>
<dbReference type="Proteomes" id="UP001180020">
    <property type="component" value="Unassembled WGS sequence"/>
</dbReference>
<proteinExistence type="predicted"/>
<evidence type="ECO:0000313" key="2">
    <source>
        <dbReference type="Proteomes" id="UP001180020"/>
    </source>
</evidence>
<name>A0AAV9D0H7_ACOCL</name>
<accession>A0AAV9D0H7</accession>
<reference evidence="1" key="2">
    <citation type="submission" date="2023-06" db="EMBL/GenBank/DDBJ databases">
        <authorList>
            <person name="Ma L."/>
            <person name="Liu K.-W."/>
            <person name="Li Z."/>
            <person name="Hsiao Y.-Y."/>
            <person name="Qi Y."/>
            <person name="Fu T."/>
            <person name="Tang G."/>
            <person name="Zhang D."/>
            <person name="Sun W.-H."/>
            <person name="Liu D.-K."/>
            <person name="Li Y."/>
            <person name="Chen G.-Z."/>
            <person name="Liu X.-D."/>
            <person name="Liao X.-Y."/>
            <person name="Jiang Y.-T."/>
            <person name="Yu X."/>
            <person name="Hao Y."/>
            <person name="Huang J."/>
            <person name="Zhao X.-W."/>
            <person name="Ke S."/>
            <person name="Chen Y.-Y."/>
            <person name="Wu W.-L."/>
            <person name="Hsu J.-L."/>
            <person name="Lin Y.-F."/>
            <person name="Huang M.-D."/>
            <person name="Li C.-Y."/>
            <person name="Huang L."/>
            <person name="Wang Z.-W."/>
            <person name="Zhao X."/>
            <person name="Zhong W.-Y."/>
            <person name="Peng D.-H."/>
            <person name="Ahmad S."/>
            <person name="Lan S."/>
            <person name="Zhang J.-S."/>
            <person name="Tsai W.-C."/>
            <person name="Van De Peer Y."/>
            <person name="Liu Z.-J."/>
        </authorList>
    </citation>
    <scope>NUCLEOTIDE SEQUENCE</scope>
    <source>
        <strain evidence="1">CP</strain>
        <tissue evidence="1">Leaves</tissue>
    </source>
</reference>
<comment type="caution">
    <text evidence="1">The sequence shown here is derived from an EMBL/GenBank/DDBJ whole genome shotgun (WGS) entry which is preliminary data.</text>
</comment>
<sequence length="93" mass="10803">MEAKVRHIRVDTCSDRSTDLCRPNETHFEWASVDTYSDSSTDFCRPGEEQFDWTLSNWSICSMKKVRDAKEANVQDDWNVDDNCGYGIWNGKT</sequence>
<keyword evidence="2" id="KW-1185">Reference proteome</keyword>
<dbReference type="EMBL" id="JAUJYO010000016">
    <property type="protein sequence ID" value="KAK1294048.1"/>
    <property type="molecule type" value="Genomic_DNA"/>
</dbReference>
<protein>
    <submittedName>
        <fullName evidence="1">Uncharacterized protein</fullName>
    </submittedName>
</protein>
<evidence type="ECO:0000313" key="1">
    <source>
        <dbReference type="EMBL" id="KAK1294048.1"/>
    </source>
</evidence>
<reference evidence="1" key="1">
    <citation type="journal article" date="2023" name="Nat. Commun.">
        <title>Diploid and tetraploid genomes of Acorus and the evolution of monocots.</title>
        <authorList>
            <person name="Ma L."/>
            <person name="Liu K.W."/>
            <person name="Li Z."/>
            <person name="Hsiao Y.Y."/>
            <person name="Qi Y."/>
            <person name="Fu T."/>
            <person name="Tang G.D."/>
            <person name="Zhang D."/>
            <person name="Sun W.H."/>
            <person name="Liu D.K."/>
            <person name="Li Y."/>
            <person name="Chen G.Z."/>
            <person name="Liu X.D."/>
            <person name="Liao X.Y."/>
            <person name="Jiang Y.T."/>
            <person name="Yu X."/>
            <person name="Hao Y."/>
            <person name="Huang J."/>
            <person name="Zhao X.W."/>
            <person name="Ke S."/>
            <person name="Chen Y.Y."/>
            <person name="Wu W.L."/>
            <person name="Hsu J.L."/>
            <person name="Lin Y.F."/>
            <person name="Huang M.D."/>
            <person name="Li C.Y."/>
            <person name="Huang L."/>
            <person name="Wang Z.W."/>
            <person name="Zhao X."/>
            <person name="Zhong W.Y."/>
            <person name="Peng D.H."/>
            <person name="Ahmad S."/>
            <person name="Lan S."/>
            <person name="Zhang J.S."/>
            <person name="Tsai W.C."/>
            <person name="Van de Peer Y."/>
            <person name="Liu Z.J."/>
        </authorList>
    </citation>
    <scope>NUCLEOTIDE SEQUENCE</scope>
    <source>
        <strain evidence="1">CP</strain>
    </source>
</reference>
<organism evidence="1 2">
    <name type="scientific">Acorus calamus</name>
    <name type="common">Sweet flag</name>
    <dbReference type="NCBI Taxonomy" id="4465"/>
    <lineage>
        <taxon>Eukaryota</taxon>
        <taxon>Viridiplantae</taxon>
        <taxon>Streptophyta</taxon>
        <taxon>Embryophyta</taxon>
        <taxon>Tracheophyta</taxon>
        <taxon>Spermatophyta</taxon>
        <taxon>Magnoliopsida</taxon>
        <taxon>Liliopsida</taxon>
        <taxon>Acoraceae</taxon>
        <taxon>Acorus</taxon>
    </lineage>
</organism>
<dbReference type="AlphaFoldDB" id="A0AAV9D0H7"/>